<dbReference type="InterPro" id="IPR027417">
    <property type="entry name" value="P-loop_NTPase"/>
</dbReference>
<keyword evidence="8" id="KW-0067">ATP-binding</keyword>
<keyword evidence="9" id="KW-0811">Translocation</keyword>
<feature type="compositionally biased region" description="Basic and acidic residues" evidence="11">
    <location>
        <begin position="147"/>
        <end position="166"/>
    </location>
</feature>
<keyword evidence="7" id="KW-0813">Transport</keyword>
<proteinExistence type="inferred from homology"/>
<dbReference type="Proteomes" id="UP001172684">
    <property type="component" value="Unassembled WGS sequence"/>
</dbReference>
<keyword evidence="9" id="KW-0653">Protein transport</keyword>
<dbReference type="Gene3D" id="1.10.8.60">
    <property type="match status" value="1"/>
</dbReference>
<evidence type="ECO:0000256" key="3">
    <source>
        <dbReference type="ARBA" id="ARBA00011025"/>
    </source>
</evidence>
<dbReference type="PANTHER" id="PTHR12710:SF0">
    <property type="entry name" value="NUCLEAR PROTEIN LOCALIZATION PROTEIN 4 HOMOLOG"/>
    <property type="match status" value="1"/>
</dbReference>
<dbReference type="CDD" id="cd00009">
    <property type="entry name" value="AAA"/>
    <property type="match status" value="1"/>
</dbReference>
<keyword evidence="7" id="KW-0509">mRNA transport</keyword>
<sequence length="1001" mass="110725">MQKSPPRSITLRFRSRNGQFNLTVDPKSDFPSILPQIAEKLPKNADLSSITVSNKPQGGDARLLSSLRGVTFQRIGLGHGSLLFLEYQDQDGQANGHASADGASATETRRLNGRAVDPSESISFAPPPLESATKFIKNPWETVKQSPLDDRLDKQDGKIPRPRDPKMCRHGPKGMCDYCMPLEPYNPTYLEDKKIKHLSFHSYLRKVNQGKNKPESGSSYMPPLSEPYYRVRPDCPSGHAPWPEGICTKCQPSAISMQRQEFRMVDHVEFSSPALINTLLDFWRTSGSQRLGILYGRYEEYTEVPLGTKAVVEAIYEPPQVDEPDGISLGEWENEKEIDELAQMCGLQQVGVIFTDLLDSGAGDGTVVCKRHIDSYFLSSLEIIWAARYQAKHPRPTKWSETGRFGSNFVTCVVSGDEEGQITVSAYQASNATVEMVRADIIEPSAEPSVMLVQDEDEESQLGRARYIPEVFYRRINEYGANVQENAKPSFPVEYLLVTLTHGFPTSANPLFKKIEFPIENREAIGVSQEFSTLAKQLNASAGGPNLGTPKGIETVSDFHMLCFIHGVGILEKNEERLLCRVATQHDASDGFQLQHSPGWATLLAILKESGEQRPSSKRPLSPTSAAASDAAESLAKRVRGVSLSRPKSLEEVTAQDHTIRTLSRVLQSSNLPHMLFYGPPGTGKTSTILALARQLYGPDLIKTRVLELNASDERGISIVREKVKDFARMQLSNPPSGPAGEEYRRRYPCLPFKIVVLDEADSMTQDAQSALRRTMETYSRITRFCLVCNYVTRIIDPLASRCSKFRFKSLGAESAAQRLEDIARLEGVRLGKGAVDALVRCSEGDLRRAITFLQSAARLVGAEQAGRKKGGDQDSMDVDEEEGAAGRDAVSARTVEEIAGVVPDETIERLLQAMQPRSKGAVYDAVASCVSDMVADGWSATQVVGQMYEKVMFDERIPGLQKNRIAMVFSETDKRLVDGADEHLEMLDLALRISEIYAGS</sequence>
<feature type="compositionally biased region" description="Low complexity" evidence="11">
    <location>
        <begin position="622"/>
        <end position="632"/>
    </location>
</feature>
<dbReference type="SMART" id="SM00382">
    <property type="entry name" value="AAA"/>
    <property type="match status" value="1"/>
</dbReference>
<reference evidence="13" key="1">
    <citation type="submission" date="2022-10" db="EMBL/GenBank/DDBJ databases">
        <title>Culturing micro-colonial fungi from biological soil crusts in the Mojave desert and describing Neophaeococcomyces mojavensis, and introducing the new genera and species Taxawa tesnikishii.</title>
        <authorList>
            <person name="Kurbessoian T."/>
            <person name="Stajich J.E."/>
        </authorList>
    </citation>
    <scope>NUCLEOTIDE SEQUENCE</scope>
    <source>
        <strain evidence="13">TK_1</strain>
    </source>
</reference>
<comment type="subcellular location">
    <subcellularLocation>
        <location evidence="2">Cytoplasm</location>
        <location evidence="2">Perinuclear region</location>
    </subcellularLocation>
    <subcellularLocation>
        <location evidence="1">Nucleus membrane</location>
        <topology evidence="1">Peripheral membrane protein</topology>
        <orientation evidence="1">Cytoplasmic side</orientation>
    </subcellularLocation>
</comment>
<evidence type="ECO:0000256" key="11">
    <source>
        <dbReference type="SAM" id="MobiDB-lite"/>
    </source>
</evidence>
<dbReference type="CDD" id="cd08061">
    <property type="entry name" value="MPN_NPL4"/>
    <property type="match status" value="1"/>
</dbReference>
<comment type="similarity">
    <text evidence="3">Belongs to the NPL4 family.</text>
</comment>
<dbReference type="Gene3D" id="3.10.20.90">
    <property type="entry name" value="Phosphatidylinositol 3-kinase Catalytic Subunit, Chain A, domain 1"/>
    <property type="match status" value="1"/>
</dbReference>
<comment type="caution">
    <text evidence="13">The sequence shown here is derived from an EMBL/GenBank/DDBJ whole genome shotgun (WGS) entry which is preliminary data.</text>
</comment>
<dbReference type="PROSITE" id="PS50249">
    <property type="entry name" value="MPN"/>
    <property type="match status" value="1"/>
</dbReference>
<feature type="region of interest" description="Disordered" evidence="11">
    <location>
        <begin position="865"/>
        <end position="887"/>
    </location>
</feature>
<organism evidence="13 14">
    <name type="scientific">Coniosporium apollinis</name>
    <dbReference type="NCBI Taxonomy" id="61459"/>
    <lineage>
        <taxon>Eukaryota</taxon>
        <taxon>Fungi</taxon>
        <taxon>Dikarya</taxon>
        <taxon>Ascomycota</taxon>
        <taxon>Pezizomycotina</taxon>
        <taxon>Dothideomycetes</taxon>
        <taxon>Dothideomycetes incertae sedis</taxon>
        <taxon>Coniosporium</taxon>
    </lineage>
</organism>
<feature type="compositionally biased region" description="Acidic residues" evidence="11">
    <location>
        <begin position="875"/>
        <end position="884"/>
    </location>
</feature>
<dbReference type="SUPFAM" id="SSF54236">
    <property type="entry name" value="Ubiquitin-like"/>
    <property type="match status" value="1"/>
</dbReference>
<feature type="region of interest" description="Disordered" evidence="11">
    <location>
        <begin position="135"/>
        <end position="166"/>
    </location>
</feature>
<accession>A0ABQ9P493</accession>
<dbReference type="SUPFAM" id="SSF48019">
    <property type="entry name" value="post-AAA+ oligomerization domain-like"/>
    <property type="match status" value="1"/>
</dbReference>
<evidence type="ECO:0000256" key="1">
    <source>
        <dbReference type="ARBA" id="ARBA00004335"/>
    </source>
</evidence>
<dbReference type="InterPro" id="IPR016563">
    <property type="entry name" value="Npl4"/>
</dbReference>
<dbReference type="Pfam" id="PF05020">
    <property type="entry name" value="zf-NPL4"/>
    <property type="match status" value="1"/>
</dbReference>
<dbReference type="EMBL" id="JAPDRL010000004">
    <property type="protein sequence ID" value="KAJ9669103.1"/>
    <property type="molecule type" value="Genomic_DNA"/>
</dbReference>
<protein>
    <recommendedName>
        <fullName evidence="4">Nuclear protein localization protein 4</fullName>
    </recommendedName>
</protein>
<feature type="region of interest" description="Disordered" evidence="11">
    <location>
        <begin position="612"/>
        <end position="632"/>
    </location>
</feature>
<evidence type="ECO:0000256" key="8">
    <source>
        <dbReference type="ARBA" id="ARBA00022840"/>
    </source>
</evidence>
<dbReference type="InterPro" id="IPR008921">
    <property type="entry name" value="DNA_pol3_clamp-load_cplx_C"/>
</dbReference>
<dbReference type="InterPro" id="IPR047854">
    <property type="entry name" value="RFC_lid"/>
</dbReference>
<evidence type="ECO:0000256" key="7">
    <source>
        <dbReference type="ARBA" id="ARBA00022816"/>
    </source>
</evidence>
<keyword evidence="5" id="KW-0235">DNA replication</keyword>
<feature type="domain" description="MPN" evidence="12">
    <location>
        <begin position="268"/>
        <end position="405"/>
    </location>
</feature>
<dbReference type="InterPro" id="IPR007717">
    <property type="entry name" value="NPL4_C"/>
</dbReference>
<dbReference type="CDD" id="cd18140">
    <property type="entry name" value="HLD_clamp_RFC"/>
    <property type="match status" value="1"/>
</dbReference>
<dbReference type="InterPro" id="IPR037518">
    <property type="entry name" value="MPN"/>
</dbReference>
<dbReference type="Pfam" id="PF00004">
    <property type="entry name" value="AAA"/>
    <property type="match status" value="1"/>
</dbReference>
<name>A0ABQ9P493_9PEZI</name>
<dbReference type="PANTHER" id="PTHR12710">
    <property type="entry name" value="NUCLEAR PROTEIN LOCALIZATION 4"/>
    <property type="match status" value="1"/>
</dbReference>
<evidence type="ECO:0000256" key="4">
    <source>
        <dbReference type="ARBA" id="ARBA00019709"/>
    </source>
</evidence>
<dbReference type="InterPro" id="IPR003959">
    <property type="entry name" value="ATPase_AAA_core"/>
</dbReference>
<dbReference type="Pfam" id="PF05021">
    <property type="entry name" value="NPL4"/>
    <property type="match status" value="1"/>
</dbReference>
<evidence type="ECO:0000256" key="6">
    <source>
        <dbReference type="ARBA" id="ARBA00022741"/>
    </source>
</evidence>
<keyword evidence="6" id="KW-0547">Nucleotide-binding</keyword>
<dbReference type="Gene3D" id="1.20.272.10">
    <property type="match status" value="1"/>
</dbReference>
<evidence type="ECO:0000313" key="13">
    <source>
        <dbReference type="EMBL" id="KAJ9669103.1"/>
    </source>
</evidence>
<dbReference type="Gene3D" id="3.40.50.300">
    <property type="entry name" value="P-loop containing nucleotide triphosphate hydrolases"/>
    <property type="match status" value="1"/>
</dbReference>
<dbReference type="InterPro" id="IPR013748">
    <property type="entry name" value="Rep_factorC_C"/>
</dbReference>
<evidence type="ECO:0000256" key="10">
    <source>
        <dbReference type="ARBA" id="ARBA00024703"/>
    </source>
</evidence>
<dbReference type="InterPro" id="IPR003593">
    <property type="entry name" value="AAA+_ATPase"/>
</dbReference>
<evidence type="ECO:0000256" key="9">
    <source>
        <dbReference type="ARBA" id="ARBA00023010"/>
    </source>
</evidence>
<evidence type="ECO:0000256" key="5">
    <source>
        <dbReference type="ARBA" id="ARBA00022705"/>
    </source>
</evidence>
<evidence type="ECO:0000313" key="14">
    <source>
        <dbReference type="Proteomes" id="UP001172684"/>
    </source>
</evidence>
<dbReference type="InterPro" id="IPR029071">
    <property type="entry name" value="Ubiquitin-like_domsf"/>
</dbReference>
<keyword evidence="14" id="KW-1185">Reference proteome</keyword>
<evidence type="ECO:0000259" key="12">
    <source>
        <dbReference type="PROSITE" id="PS50249"/>
    </source>
</evidence>
<dbReference type="InterPro" id="IPR007716">
    <property type="entry name" value="NPL4_Zn-bd_put"/>
</dbReference>
<dbReference type="Pfam" id="PF08542">
    <property type="entry name" value="Rep_fac_C"/>
    <property type="match status" value="1"/>
</dbReference>
<evidence type="ECO:0000256" key="2">
    <source>
        <dbReference type="ARBA" id="ARBA00004556"/>
    </source>
</evidence>
<gene>
    <name evidence="13" type="primary">NPL4</name>
    <name evidence="13" type="ORF">H2201_000929</name>
</gene>
<dbReference type="SUPFAM" id="SSF52540">
    <property type="entry name" value="P-loop containing nucleoside triphosphate hydrolases"/>
    <property type="match status" value="1"/>
</dbReference>
<comment type="function">
    <text evidence="10">Involved in the import of nuclear-targeted proteins into the nucleus and the export of poly(A) RNA out of the nucleus. Has a role in the endoplasmic reticulum-associated degradation (ERAD) pathway.</text>
</comment>